<dbReference type="EMBL" id="DMND01000067">
    <property type="protein sequence ID" value="HAN26953.1"/>
    <property type="molecule type" value="Genomic_DNA"/>
</dbReference>
<dbReference type="Proteomes" id="UP000259273">
    <property type="component" value="Unassembled WGS sequence"/>
</dbReference>
<organism evidence="2 3">
    <name type="scientific">Haliea salexigens</name>
    <dbReference type="NCBI Taxonomy" id="287487"/>
    <lineage>
        <taxon>Bacteria</taxon>
        <taxon>Pseudomonadati</taxon>
        <taxon>Pseudomonadota</taxon>
        <taxon>Gammaproteobacteria</taxon>
        <taxon>Cellvibrionales</taxon>
        <taxon>Halieaceae</taxon>
        <taxon>Haliea</taxon>
    </lineage>
</organism>
<dbReference type="STRING" id="1121937.GCA_000423125_00148"/>
<evidence type="ECO:0000256" key="1">
    <source>
        <dbReference type="SAM" id="Phobius"/>
    </source>
</evidence>
<comment type="caution">
    <text evidence="2">The sequence shown here is derived from an EMBL/GenBank/DDBJ whole genome shotgun (WGS) entry which is preliminary data.</text>
</comment>
<feature type="transmembrane region" description="Helical" evidence="1">
    <location>
        <begin position="85"/>
        <end position="105"/>
    </location>
</feature>
<dbReference type="Pfam" id="PF08570">
    <property type="entry name" value="DUF1761"/>
    <property type="match status" value="1"/>
</dbReference>
<dbReference type="AlphaFoldDB" id="A0A3C1KKG3"/>
<gene>
    <name evidence="2" type="ORF">DCP75_04395</name>
</gene>
<dbReference type="InterPro" id="IPR013879">
    <property type="entry name" value="DUF1761"/>
</dbReference>
<keyword evidence="1" id="KW-0812">Transmembrane</keyword>
<name>A0A3C1KKG3_9GAMM</name>
<protein>
    <submittedName>
        <fullName evidence="2">DUF1761 domain-containing protein</fullName>
    </submittedName>
</protein>
<keyword evidence="1" id="KW-1133">Transmembrane helix</keyword>
<evidence type="ECO:0000313" key="2">
    <source>
        <dbReference type="EMBL" id="HAN26953.1"/>
    </source>
</evidence>
<evidence type="ECO:0000313" key="3">
    <source>
        <dbReference type="Proteomes" id="UP000259273"/>
    </source>
</evidence>
<accession>A0A3C1KKG3</accession>
<feature type="transmembrane region" description="Helical" evidence="1">
    <location>
        <begin position="6"/>
        <end position="33"/>
    </location>
</feature>
<reference evidence="2 3" key="1">
    <citation type="journal article" date="2018" name="Nat. Biotechnol.">
        <title>A standardized bacterial taxonomy based on genome phylogeny substantially revises the tree of life.</title>
        <authorList>
            <person name="Parks D.H."/>
            <person name="Chuvochina M."/>
            <person name="Waite D.W."/>
            <person name="Rinke C."/>
            <person name="Skarshewski A."/>
            <person name="Chaumeil P.A."/>
            <person name="Hugenholtz P."/>
        </authorList>
    </citation>
    <scope>NUCLEOTIDE SEQUENCE [LARGE SCALE GENOMIC DNA]</scope>
    <source>
        <strain evidence="2">UBA9158</strain>
    </source>
</reference>
<feature type="transmembrane region" description="Helical" evidence="1">
    <location>
        <begin position="54"/>
        <end position="73"/>
    </location>
</feature>
<proteinExistence type="predicted"/>
<feature type="transmembrane region" description="Helical" evidence="1">
    <location>
        <begin position="112"/>
        <end position="134"/>
    </location>
</feature>
<sequence>MAEVPVHFLAVLAATFTAFVIGGLWYSPLLFGAVWMRAAGLTEAQVNSGNKARIFGLAFVFLLVMALCLERFLAAPGVTLATGTLYGFLTGFGWLFFATGVITLFEQRPWSYLLVNGGYWVVALTAMGAVLGGWR</sequence>
<keyword evidence="1" id="KW-0472">Membrane</keyword>